<feature type="transmembrane region" description="Helical" evidence="6">
    <location>
        <begin position="14"/>
        <end position="33"/>
    </location>
</feature>
<keyword evidence="4 6" id="KW-1133">Transmembrane helix</keyword>
<evidence type="ECO:0000256" key="5">
    <source>
        <dbReference type="ARBA" id="ARBA00023136"/>
    </source>
</evidence>
<evidence type="ECO:0000256" key="6">
    <source>
        <dbReference type="SAM" id="Phobius"/>
    </source>
</evidence>
<feature type="transmembrane region" description="Helical" evidence="6">
    <location>
        <begin position="98"/>
        <end position="118"/>
    </location>
</feature>
<dbReference type="Pfam" id="PF03899">
    <property type="entry name" value="ATP-synt_I"/>
    <property type="match status" value="1"/>
</dbReference>
<feature type="transmembrane region" description="Helical" evidence="6">
    <location>
        <begin position="39"/>
        <end position="61"/>
    </location>
</feature>
<gene>
    <name evidence="7" type="ORF">OBO34_21415</name>
</gene>
<dbReference type="Proteomes" id="UP001065549">
    <property type="component" value="Unassembled WGS sequence"/>
</dbReference>
<evidence type="ECO:0000256" key="2">
    <source>
        <dbReference type="ARBA" id="ARBA00022475"/>
    </source>
</evidence>
<dbReference type="RefSeq" id="WP_148396940.1">
    <property type="nucleotide sequence ID" value="NZ_JAOSHN010000015.1"/>
</dbReference>
<evidence type="ECO:0000313" key="8">
    <source>
        <dbReference type="Proteomes" id="UP001065549"/>
    </source>
</evidence>
<dbReference type="AlphaFoldDB" id="A0A9J6QZL9"/>
<dbReference type="InterPro" id="IPR005598">
    <property type="entry name" value="ATP_synth_I"/>
</dbReference>
<evidence type="ECO:0000256" key="3">
    <source>
        <dbReference type="ARBA" id="ARBA00022692"/>
    </source>
</evidence>
<evidence type="ECO:0000313" key="7">
    <source>
        <dbReference type="EMBL" id="MCU7380877.1"/>
    </source>
</evidence>
<keyword evidence="5 6" id="KW-0472">Membrane</keyword>
<accession>A0A9J6QZL9</accession>
<organism evidence="7 8">
    <name type="scientific">Hominibacterium faecale</name>
    <dbReference type="NCBI Taxonomy" id="2839743"/>
    <lineage>
        <taxon>Bacteria</taxon>
        <taxon>Bacillati</taxon>
        <taxon>Bacillota</taxon>
        <taxon>Clostridia</taxon>
        <taxon>Peptostreptococcales</taxon>
        <taxon>Anaerovoracaceae</taxon>
        <taxon>Hominibacterium</taxon>
    </lineage>
</organism>
<comment type="caution">
    <text evidence="7">The sequence shown here is derived from an EMBL/GenBank/DDBJ whole genome shotgun (WGS) entry which is preliminary data.</text>
</comment>
<evidence type="ECO:0000256" key="4">
    <source>
        <dbReference type="ARBA" id="ARBA00022989"/>
    </source>
</evidence>
<proteinExistence type="predicted"/>
<reference evidence="7" key="1">
    <citation type="submission" date="2022-09" db="EMBL/GenBank/DDBJ databases">
        <title>Culturomic study of gut microbiota in children with autism spectrum disorder.</title>
        <authorList>
            <person name="Efimov B.A."/>
            <person name="Chaplin A.V."/>
            <person name="Sokolova S.R."/>
            <person name="Pikina A.P."/>
            <person name="Korzhanova M."/>
            <person name="Belova V."/>
            <person name="Korostin D."/>
        </authorList>
    </citation>
    <scope>NUCLEOTIDE SEQUENCE</scope>
    <source>
        <strain evidence="7">ASD5510</strain>
    </source>
</reference>
<keyword evidence="2" id="KW-1003">Cell membrane</keyword>
<protein>
    <submittedName>
        <fullName evidence="7">ATP synthase subunit I</fullName>
    </submittedName>
</protein>
<feature type="transmembrane region" description="Helical" evidence="6">
    <location>
        <begin position="73"/>
        <end position="92"/>
    </location>
</feature>
<comment type="subcellular location">
    <subcellularLocation>
        <location evidence="1">Cell membrane</location>
        <topology evidence="1">Multi-pass membrane protein</topology>
    </subcellularLocation>
</comment>
<name>A0A9J6QZL9_9FIRM</name>
<evidence type="ECO:0000256" key="1">
    <source>
        <dbReference type="ARBA" id="ARBA00004651"/>
    </source>
</evidence>
<dbReference type="EMBL" id="JAOSHN010000015">
    <property type="protein sequence ID" value="MCU7380877.1"/>
    <property type="molecule type" value="Genomic_DNA"/>
</dbReference>
<keyword evidence="8" id="KW-1185">Reference proteome</keyword>
<dbReference type="GO" id="GO:0005886">
    <property type="term" value="C:plasma membrane"/>
    <property type="evidence" value="ECO:0007669"/>
    <property type="project" value="UniProtKB-SubCell"/>
</dbReference>
<keyword evidence="3 6" id="KW-0812">Transmembrane</keyword>
<sequence length="153" mass="17479">MTTMDDIRKLKKQIFLYGSLVALVCELISFFILGWDLGFLTGLLAGLATAIVNFNILAFTLDRMLKSGNQGTSALGFFVRMTLYCVVFYFAITRSYAAGAACLIGFLTLKVPMYYFYAIKPKFNTERKIRPEVQAMYEEEDKKAEDEYYGREE</sequence>